<comment type="caution">
    <text evidence="2">The sequence shown here is derived from an EMBL/GenBank/DDBJ whole genome shotgun (WGS) entry which is preliminary data.</text>
</comment>
<dbReference type="Proteomes" id="UP001208570">
    <property type="component" value="Unassembled WGS sequence"/>
</dbReference>
<proteinExistence type="predicted"/>
<dbReference type="EMBL" id="JAODUP010000067">
    <property type="protein sequence ID" value="KAK2164249.1"/>
    <property type="molecule type" value="Genomic_DNA"/>
</dbReference>
<gene>
    <name evidence="2" type="ORF">LSH36_67g04009</name>
</gene>
<keyword evidence="1" id="KW-0175">Coiled coil</keyword>
<name>A0AAD9K3T2_9ANNE</name>
<protein>
    <submittedName>
        <fullName evidence="2">Uncharacterized protein</fullName>
    </submittedName>
</protein>
<feature type="coiled-coil region" evidence="1">
    <location>
        <begin position="4"/>
        <end position="56"/>
    </location>
</feature>
<evidence type="ECO:0000256" key="1">
    <source>
        <dbReference type="SAM" id="Coils"/>
    </source>
</evidence>
<reference evidence="2" key="1">
    <citation type="journal article" date="2023" name="Mol. Biol. Evol.">
        <title>Third-Generation Sequencing Reveals the Adaptive Role of the Epigenome in Three Deep-Sea Polychaetes.</title>
        <authorList>
            <person name="Perez M."/>
            <person name="Aroh O."/>
            <person name="Sun Y."/>
            <person name="Lan Y."/>
            <person name="Juniper S.K."/>
            <person name="Young C.R."/>
            <person name="Angers B."/>
            <person name="Qian P.Y."/>
        </authorList>
    </citation>
    <scope>NUCLEOTIDE SEQUENCE</scope>
    <source>
        <strain evidence="2">P08H-3</strain>
    </source>
</reference>
<sequence>MIMKERSQNLQQEQMNKIKELEREVMIMRGKHSEAIQQLKTRFLTEKREYQQESENKISSMSKQANKACTLYLY</sequence>
<evidence type="ECO:0000313" key="2">
    <source>
        <dbReference type="EMBL" id="KAK2164249.1"/>
    </source>
</evidence>
<accession>A0AAD9K3T2</accession>
<evidence type="ECO:0000313" key="3">
    <source>
        <dbReference type="Proteomes" id="UP001208570"/>
    </source>
</evidence>
<keyword evidence="3" id="KW-1185">Reference proteome</keyword>
<dbReference type="AlphaFoldDB" id="A0AAD9K3T2"/>
<organism evidence="2 3">
    <name type="scientific">Paralvinella palmiformis</name>
    <dbReference type="NCBI Taxonomy" id="53620"/>
    <lineage>
        <taxon>Eukaryota</taxon>
        <taxon>Metazoa</taxon>
        <taxon>Spiralia</taxon>
        <taxon>Lophotrochozoa</taxon>
        <taxon>Annelida</taxon>
        <taxon>Polychaeta</taxon>
        <taxon>Sedentaria</taxon>
        <taxon>Canalipalpata</taxon>
        <taxon>Terebellida</taxon>
        <taxon>Terebelliformia</taxon>
        <taxon>Alvinellidae</taxon>
        <taxon>Paralvinella</taxon>
    </lineage>
</organism>